<reference evidence="3" key="1">
    <citation type="journal article" date="2020" name="bioRxiv">
        <title>Whole genome comparisons of ergot fungi reveals the divergence and evolution of species within the genus Claviceps are the result of varying mechanisms driving genome evolution and host range expansion.</title>
        <authorList>
            <person name="Wyka S.A."/>
            <person name="Mondo S.J."/>
            <person name="Liu M."/>
            <person name="Dettman J."/>
            <person name="Nalam V."/>
            <person name="Broders K.D."/>
        </authorList>
    </citation>
    <scope>NUCLEOTIDE SEQUENCE</scope>
    <source>
        <strain evidence="3">CCC 489</strain>
    </source>
</reference>
<dbReference type="Proteomes" id="UP000811619">
    <property type="component" value="Unassembled WGS sequence"/>
</dbReference>
<name>A0A8K0J5F5_9HYPO</name>
<evidence type="ECO:0000256" key="1">
    <source>
        <dbReference type="PROSITE-ProRule" id="PRU00781"/>
    </source>
</evidence>
<dbReference type="SMART" id="SM00330">
    <property type="entry name" value="PIPKc"/>
    <property type="match status" value="1"/>
</dbReference>
<dbReference type="PROSITE" id="PS51455">
    <property type="entry name" value="PIPK"/>
    <property type="match status" value="1"/>
</dbReference>
<keyword evidence="1" id="KW-0067">ATP-binding</keyword>
<feature type="domain" description="PIPK" evidence="2">
    <location>
        <begin position="1"/>
        <end position="388"/>
    </location>
</feature>
<sequence length="403" mass="44231">MNAPQRRSDGITHAIARALDNENDRKARTWGKSISNFFGLFSLFHLDLTRHQYADFHTLRHDFWDIDDDDYASSFRSHPPGAQECVPSLEPAGNLGYSGSSFFHTTDGKYLVKSLDRASESDFFVQELCDPYAAHMRTHPSSLLIRITDMLYAPRATIGTILGIQPRHYIVMENLLHGLGDNPQGASGGTSGGAAKWETFDLKPDDYFYPERDVAGGRLASDQVKDGLVDEFPDRIHAASLVKQELIDILLEDTKFLARSNVVDYSLFLARFPKSEVAAAASASASASASALASATATASAADFEDDDATTATLVSPSWRTGVPSTDGKWIYRAVLLDFLWAKHKARAQTMTGLVGAFNLLFKKGPMSITTEPGEYRARFMDMVERLLWRQDEGSQGGGSAAG</sequence>
<dbReference type="PANTHER" id="PTHR23086:SF126">
    <property type="entry name" value="PIPK DOMAIN-CONTAINING PROTEIN"/>
    <property type="match status" value="1"/>
</dbReference>
<proteinExistence type="predicted"/>
<dbReference type="InterPro" id="IPR023610">
    <property type="entry name" value="PInositol-4/5-P-5/4-kinase"/>
</dbReference>
<dbReference type="GO" id="GO:0005886">
    <property type="term" value="C:plasma membrane"/>
    <property type="evidence" value="ECO:0007669"/>
    <property type="project" value="TreeGrafter"/>
</dbReference>
<dbReference type="InterPro" id="IPR027483">
    <property type="entry name" value="PInositol-4-P-4/5-kinase_C_sf"/>
</dbReference>
<dbReference type="InterPro" id="IPR002498">
    <property type="entry name" value="PInositol-4-P-4/5-kinase_core"/>
</dbReference>
<dbReference type="Pfam" id="PF01504">
    <property type="entry name" value="PIP5K"/>
    <property type="match status" value="1"/>
</dbReference>
<evidence type="ECO:0000313" key="4">
    <source>
        <dbReference type="Proteomes" id="UP000811619"/>
    </source>
</evidence>
<organism evidence="3 4">
    <name type="scientific">Claviceps africana</name>
    <dbReference type="NCBI Taxonomy" id="83212"/>
    <lineage>
        <taxon>Eukaryota</taxon>
        <taxon>Fungi</taxon>
        <taxon>Dikarya</taxon>
        <taxon>Ascomycota</taxon>
        <taxon>Pezizomycotina</taxon>
        <taxon>Sordariomycetes</taxon>
        <taxon>Hypocreomycetidae</taxon>
        <taxon>Hypocreales</taxon>
        <taxon>Clavicipitaceae</taxon>
        <taxon>Claviceps</taxon>
    </lineage>
</organism>
<comment type="caution">
    <text evidence="3">The sequence shown here is derived from an EMBL/GenBank/DDBJ whole genome shotgun (WGS) entry which is preliminary data.</text>
</comment>
<dbReference type="GO" id="GO:0016308">
    <property type="term" value="F:1-phosphatidylinositol-4-phosphate 5-kinase activity"/>
    <property type="evidence" value="ECO:0007669"/>
    <property type="project" value="TreeGrafter"/>
</dbReference>
<evidence type="ECO:0000259" key="2">
    <source>
        <dbReference type="PROSITE" id="PS51455"/>
    </source>
</evidence>
<keyword evidence="1" id="KW-0808">Transferase</keyword>
<dbReference type="AlphaFoldDB" id="A0A8K0J5F5"/>
<dbReference type="InterPro" id="IPR027484">
    <property type="entry name" value="PInositol-4-P-5-kinase_N"/>
</dbReference>
<dbReference type="GO" id="GO:0046854">
    <property type="term" value="P:phosphatidylinositol phosphate biosynthetic process"/>
    <property type="evidence" value="ECO:0007669"/>
    <property type="project" value="TreeGrafter"/>
</dbReference>
<dbReference type="Gene3D" id="3.30.810.10">
    <property type="entry name" value="2-Layer Sandwich"/>
    <property type="match status" value="1"/>
</dbReference>
<dbReference type="Gene3D" id="3.30.800.10">
    <property type="entry name" value="Phosphatidylinositol Phosphate Kinase II Beta"/>
    <property type="match status" value="1"/>
</dbReference>
<gene>
    <name evidence="3" type="ORF">E4U42_004962</name>
</gene>
<dbReference type="EMBL" id="SRPY01000450">
    <property type="protein sequence ID" value="KAG5923431.1"/>
    <property type="molecule type" value="Genomic_DNA"/>
</dbReference>
<protein>
    <recommendedName>
        <fullName evidence="2">PIPK domain-containing protein</fullName>
    </recommendedName>
</protein>
<evidence type="ECO:0000313" key="3">
    <source>
        <dbReference type="EMBL" id="KAG5923431.1"/>
    </source>
</evidence>
<dbReference type="OrthoDB" id="70770at2759"/>
<dbReference type="SUPFAM" id="SSF56104">
    <property type="entry name" value="SAICAR synthase-like"/>
    <property type="match status" value="1"/>
</dbReference>
<accession>A0A8K0J5F5</accession>
<dbReference type="GO" id="GO:0005524">
    <property type="term" value="F:ATP binding"/>
    <property type="evidence" value="ECO:0007669"/>
    <property type="project" value="UniProtKB-UniRule"/>
</dbReference>
<keyword evidence="1" id="KW-0418">Kinase</keyword>
<keyword evidence="4" id="KW-1185">Reference proteome</keyword>
<keyword evidence="1" id="KW-0547">Nucleotide-binding</keyword>
<dbReference type="PANTHER" id="PTHR23086">
    <property type="entry name" value="PHOSPHATIDYLINOSITOL-4-PHOSPHATE 5-KINASE"/>
    <property type="match status" value="1"/>
</dbReference>